<dbReference type="EMBL" id="VTPC01008814">
    <property type="protein sequence ID" value="KAF2892317.1"/>
    <property type="molecule type" value="Genomic_DNA"/>
</dbReference>
<comment type="caution">
    <text evidence="1">The sequence shown here is derived from an EMBL/GenBank/DDBJ whole genome shotgun (WGS) entry which is preliminary data.</text>
</comment>
<protein>
    <submittedName>
        <fullName evidence="1">Uncharacterized protein</fullName>
    </submittedName>
</protein>
<organism evidence="1 2">
    <name type="scientific">Ignelater luminosus</name>
    <name type="common">Cucubano</name>
    <name type="synonym">Pyrophorus luminosus</name>
    <dbReference type="NCBI Taxonomy" id="2038154"/>
    <lineage>
        <taxon>Eukaryota</taxon>
        <taxon>Metazoa</taxon>
        <taxon>Ecdysozoa</taxon>
        <taxon>Arthropoda</taxon>
        <taxon>Hexapoda</taxon>
        <taxon>Insecta</taxon>
        <taxon>Pterygota</taxon>
        <taxon>Neoptera</taxon>
        <taxon>Endopterygota</taxon>
        <taxon>Coleoptera</taxon>
        <taxon>Polyphaga</taxon>
        <taxon>Elateriformia</taxon>
        <taxon>Elateroidea</taxon>
        <taxon>Elateridae</taxon>
        <taxon>Agrypninae</taxon>
        <taxon>Pyrophorini</taxon>
        <taxon>Ignelater</taxon>
    </lineage>
</organism>
<evidence type="ECO:0000313" key="1">
    <source>
        <dbReference type="EMBL" id="KAF2892317.1"/>
    </source>
</evidence>
<keyword evidence="2" id="KW-1185">Reference proteome</keyword>
<dbReference type="OrthoDB" id="6772644at2759"/>
<dbReference type="Proteomes" id="UP000801492">
    <property type="component" value="Unassembled WGS sequence"/>
</dbReference>
<sequence length="110" mass="12918">MALVGFMVKFDLARDDWPLKLDTYRLLRDLCYPKLPKYKSYEELCKLLTEHLSPQVSVRDWHAQIKKLLAVNCNFGSNLNSILRDKFVTGLSSDYVLDKVCEKKFDDRGW</sequence>
<name>A0A8K0G8A2_IGNLU</name>
<reference evidence="1" key="1">
    <citation type="submission" date="2019-08" db="EMBL/GenBank/DDBJ databases">
        <title>The genome of the North American firefly Photinus pyralis.</title>
        <authorList>
            <consortium name="Photinus pyralis genome working group"/>
            <person name="Fallon T.R."/>
            <person name="Sander Lower S.E."/>
            <person name="Weng J.-K."/>
        </authorList>
    </citation>
    <scope>NUCLEOTIDE SEQUENCE</scope>
    <source>
        <strain evidence="1">TRF0915ILg1</strain>
        <tissue evidence="1">Whole body</tissue>
    </source>
</reference>
<accession>A0A8K0G8A2</accession>
<evidence type="ECO:0000313" key="2">
    <source>
        <dbReference type="Proteomes" id="UP000801492"/>
    </source>
</evidence>
<proteinExistence type="predicted"/>
<dbReference type="AlphaFoldDB" id="A0A8K0G8A2"/>
<gene>
    <name evidence="1" type="ORF">ILUMI_13856</name>
</gene>